<accession>A0A061S740</accession>
<dbReference type="Gene3D" id="3.40.50.150">
    <property type="entry name" value="Vaccinia Virus protein VP39"/>
    <property type="match status" value="1"/>
</dbReference>
<proteinExistence type="predicted"/>
<reference evidence="3" key="1">
    <citation type="submission" date="2014-05" db="EMBL/GenBank/DDBJ databases">
        <title>The transcriptome of the halophilic microalga Tetraselmis sp. GSL018 isolated from the Great Salt Lake, Utah.</title>
        <authorList>
            <person name="Jinkerson R.E."/>
            <person name="D'Adamo S."/>
            <person name="Posewitz M.C."/>
        </authorList>
    </citation>
    <scope>NUCLEOTIDE SEQUENCE</scope>
    <source>
        <strain evidence="3">GSL018</strain>
    </source>
</reference>
<dbReference type="GO" id="GO:0046406">
    <property type="term" value="F:magnesium protoporphyrin IX methyltransferase activity"/>
    <property type="evidence" value="ECO:0007669"/>
    <property type="project" value="InterPro"/>
</dbReference>
<evidence type="ECO:0000313" key="3">
    <source>
        <dbReference type="EMBL" id="JAC78854.1"/>
    </source>
</evidence>
<feature type="domain" description="Magnesium-protoporphyrin IX methyltransferase C-terminal" evidence="1">
    <location>
        <begin position="246"/>
        <end position="342"/>
    </location>
</feature>
<dbReference type="SUPFAM" id="SSF53335">
    <property type="entry name" value="S-adenosyl-L-methionine-dependent methyltransferases"/>
    <property type="match status" value="1"/>
</dbReference>
<dbReference type="PROSITE" id="PS51556">
    <property type="entry name" value="SAM_MT_MG_PIX"/>
    <property type="match status" value="1"/>
</dbReference>
<dbReference type="Pfam" id="PF08241">
    <property type="entry name" value="Methyltransf_11"/>
    <property type="match status" value="1"/>
</dbReference>
<dbReference type="NCBIfam" id="TIGR02021">
    <property type="entry name" value="BchM-ChlM"/>
    <property type="match status" value="1"/>
</dbReference>
<dbReference type="InterPro" id="IPR010251">
    <property type="entry name" value="Mg_prot_MeTrfase"/>
</dbReference>
<keyword evidence="3" id="KW-0489">Methyltransferase</keyword>
<dbReference type="AlphaFoldDB" id="A0A061S740"/>
<dbReference type="Pfam" id="PF07109">
    <property type="entry name" value="Mg-por_mtran_C"/>
    <property type="match status" value="1"/>
</dbReference>
<protein>
    <submittedName>
        <fullName evidence="3">Magnesium-protoporphyrin O-methyltransferase</fullName>
    </submittedName>
</protein>
<evidence type="ECO:0000259" key="1">
    <source>
        <dbReference type="Pfam" id="PF07109"/>
    </source>
</evidence>
<name>A0A061S740_9CHLO</name>
<dbReference type="InterPro" id="IPR029063">
    <property type="entry name" value="SAM-dependent_MTases_sf"/>
</dbReference>
<sequence length="343" mass="36923">MSRCTSQSVQVPRTQIAFVCKSAKRAVHHQIPQRNAVVRVNKSEVEMLVATTAVASTVLQAFPAAADVVQAASGTSDTSLAIGGGAAIAALSAALIAADPEKRRKAQMQETGGDELEAVKKYFNTEGFNRWNKIYGETDEVNKVQLDIRKGHAQTVSKVMAWLKDEGGLEGTTICDAGCGTGSLTIPLAMEGATVSASDISSAMVEEARSRYEAAAKAAEKQPAVAPTFEATDLESLSGKHHTVACLDVMIHYPQGKASGMVKHLASLAEERIIISFAPYTLYYGILKRIGELFPGPSKATRAYLHPEEEIERALDEAGFKVVKREMTATQFYFSRLLEAVKK</sequence>
<feature type="domain" description="Methyltransferase type 11" evidence="2">
    <location>
        <begin position="176"/>
        <end position="227"/>
    </location>
</feature>
<keyword evidence="3" id="KW-0808">Transferase</keyword>
<dbReference type="GO" id="GO:0015995">
    <property type="term" value="P:chlorophyll biosynthetic process"/>
    <property type="evidence" value="ECO:0007669"/>
    <property type="project" value="InterPro"/>
</dbReference>
<dbReference type="GO" id="GO:0032259">
    <property type="term" value="P:methylation"/>
    <property type="evidence" value="ECO:0007669"/>
    <property type="project" value="UniProtKB-KW"/>
</dbReference>
<dbReference type="InterPro" id="IPR010940">
    <property type="entry name" value="Mg_prot_MeTrfase_C"/>
</dbReference>
<organism evidence="3">
    <name type="scientific">Tetraselmis sp. GSL018</name>
    <dbReference type="NCBI Taxonomy" id="582737"/>
    <lineage>
        <taxon>Eukaryota</taxon>
        <taxon>Viridiplantae</taxon>
        <taxon>Chlorophyta</taxon>
        <taxon>core chlorophytes</taxon>
        <taxon>Chlorodendrophyceae</taxon>
        <taxon>Chlorodendrales</taxon>
        <taxon>Chlorodendraceae</taxon>
        <taxon>Tetraselmis</taxon>
    </lineage>
</organism>
<dbReference type="InterPro" id="IPR013216">
    <property type="entry name" value="Methyltransf_11"/>
</dbReference>
<gene>
    <name evidence="3" type="primary">CHLM</name>
    <name evidence="3" type="ORF">TSPGSL018_14144</name>
</gene>
<dbReference type="CDD" id="cd02440">
    <property type="entry name" value="AdoMet_MTases"/>
    <property type="match status" value="1"/>
</dbReference>
<evidence type="ECO:0000259" key="2">
    <source>
        <dbReference type="Pfam" id="PF08241"/>
    </source>
</evidence>
<dbReference type="EMBL" id="GBEZ01006551">
    <property type="protein sequence ID" value="JAC78854.1"/>
    <property type="molecule type" value="Transcribed_RNA"/>
</dbReference>